<dbReference type="Proteomes" id="UP000503162">
    <property type="component" value="Chromosome"/>
</dbReference>
<feature type="region of interest" description="Disordered" evidence="1">
    <location>
        <begin position="344"/>
        <end position="371"/>
    </location>
</feature>
<dbReference type="SUPFAM" id="SSF56935">
    <property type="entry name" value="Porins"/>
    <property type="match status" value="1"/>
</dbReference>
<dbReference type="EMBL" id="CP049989">
    <property type="protein sequence ID" value="QIM50733.1"/>
    <property type="molecule type" value="Genomic_DNA"/>
</dbReference>
<keyword evidence="4" id="KW-1185">Reference proteome</keyword>
<dbReference type="InterPro" id="IPR017465">
    <property type="entry name" value="EpsL_proteobac"/>
</dbReference>
<dbReference type="NCBIfam" id="TIGR03014">
    <property type="entry name" value="EpsL"/>
    <property type="match status" value="1"/>
</dbReference>
<dbReference type="RefSeq" id="WP_166223042.1">
    <property type="nucleotide sequence ID" value="NZ_CP049989.1"/>
</dbReference>
<protein>
    <submittedName>
        <fullName evidence="3">Outer membrane beta-barrel protein</fullName>
    </submittedName>
</protein>
<evidence type="ECO:0000313" key="3">
    <source>
        <dbReference type="EMBL" id="QIM50733.1"/>
    </source>
</evidence>
<evidence type="ECO:0000256" key="1">
    <source>
        <dbReference type="SAM" id="MobiDB-lite"/>
    </source>
</evidence>
<accession>A0A6G8IC70</accession>
<organism evidence="3 4">
    <name type="scientific">Hydrogenophaga crocea</name>
    <dbReference type="NCBI Taxonomy" id="2716225"/>
    <lineage>
        <taxon>Bacteria</taxon>
        <taxon>Pseudomonadati</taxon>
        <taxon>Pseudomonadota</taxon>
        <taxon>Betaproteobacteria</taxon>
        <taxon>Burkholderiales</taxon>
        <taxon>Comamonadaceae</taxon>
        <taxon>Hydrogenophaga</taxon>
    </lineage>
</organism>
<dbReference type="KEGG" id="hcz:G9Q37_00590"/>
<gene>
    <name evidence="3" type="ORF">G9Q37_00590</name>
</gene>
<feature type="chain" id="PRO_5026291769" evidence="2">
    <location>
        <begin position="37"/>
        <end position="414"/>
    </location>
</feature>
<keyword evidence="2" id="KW-0732">Signal</keyword>
<sequence length="414" mass="46536">MQAGRRAVRRLRTLPAPALALPLGLALGLAGPPLCAQPQDGLSLSAGYRIQHDDNLFRLPDGADPQRVLGRADAGETVRLRSVGLRYAHDFGLQRLEADLGLVDYAYDRYPQLDLLARNHDLRWRWAVTPWITGTLRSQRDESVNSFADASVLTQGNRRLRRDDSADLRWQVDARWSLLADVRDTSNVNQQPLLGEASERLRSGAIGLRHDTARGSSAVLRLRSGRGETLDPLRTPDPLRDNGFSQDEWLLDLAWPATGQLSVDAGLARVQRRHQRLALRDYDATNTRLNLNWTPTAKTLLRWSASEDTDSYQTAQSSIARTQRWSLLANWSITPRLALTLQTGEERRRALQPPPGQAPDPRRDRTRDQSLGLRWSVQDNASLDLRWQRVRRFSTDPGATFDSRALSLGLNASF</sequence>
<dbReference type="InterPro" id="IPR018759">
    <property type="entry name" value="BBP2_2"/>
</dbReference>
<evidence type="ECO:0000256" key="2">
    <source>
        <dbReference type="SAM" id="SignalP"/>
    </source>
</evidence>
<name>A0A6G8IC70_9BURK</name>
<dbReference type="AlphaFoldDB" id="A0A6G8IC70"/>
<evidence type="ECO:0000313" key="4">
    <source>
        <dbReference type="Proteomes" id="UP000503162"/>
    </source>
</evidence>
<feature type="signal peptide" evidence="2">
    <location>
        <begin position="1"/>
        <end position="36"/>
    </location>
</feature>
<dbReference type="Pfam" id="PF10082">
    <property type="entry name" value="BBP2_2"/>
    <property type="match status" value="1"/>
</dbReference>
<reference evidence="3 4" key="1">
    <citation type="submission" date="2020-03" db="EMBL/GenBank/DDBJ databases">
        <title>Hydrogenophaga sp. nov. isolated from cyanobacterial mat.</title>
        <authorList>
            <person name="Thorat V."/>
            <person name="Kirdat K."/>
            <person name="Tiwarekar B."/>
            <person name="Costa E.D."/>
            <person name="Yadav A."/>
        </authorList>
    </citation>
    <scope>NUCLEOTIDE SEQUENCE [LARGE SCALE GENOMIC DNA]</scope>
    <source>
        <strain evidence="3 4">BA0156</strain>
    </source>
</reference>
<proteinExistence type="predicted"/>